<organism evidence="1 2">
    <name type="scientific">Danxiaibacter flavus</name>
    <dbReference type="NCBI Taxonomy" id="3049108"/>
    <lineage>
        <taxon>Bacteria</taxon>
        <taxon>Pseudomonadati</taxon>
        <taxon>Bacteroidota</taxon>
        <taxon>Chitinophagia</taxon>
        <taxon>Chitinophagales</taxon>
        <taxon>Chitinophagaceae</taxon>
        <taxon>Danxiaibacter</taxon>
    </lineage>
</organism>
<dbReference type="RefSeq" id="WP_369331490.1">
    <property type="nucleotide sequence ID" value="NZ_JAULBC010000007.1"/>
</dbReference>
<accession>A0ABV3ZJN7</accession>
<dbReference type="Proteomes" id="UP001560573">
    <property type="component" value="Unassembled WGS sequence"/>
</dbReference>
<sequence length="65" mass="7720">MLVISRSVNHTLRADQKYIKIDAYESKFEVTFRDGDKVYRKYIVNNLDDILVTRLLRTLKDTLVD</sequence>
<protein>
    <submittedName>
        <fullName evidence="1">Uncharacterized protein</fullName>
    </submittedName>
</protein>
<reference evidence="1 2" key="1">
    <citation type="submission" date="2023-07" db="EMBL/GenBank/DDBJ databases">
        <authorList>
            <person name="Lian W.-H."/>
        </authorList>
    </citation>
    <scope>NUCLEOTIDE SEQUENCE [LARGE SCALE GENOMIC DNA]</scope>
    <source>
        <strain evidence="1 2">SYSU DXS3180</strain>
    </source>
</reference>
<gene>
    <name evidence="1" type="ORF">QTN47_21410</name>
</gene>
<name>A0ABV3ZJN7_9BACT</name>
<proteinExistence type="predicted"/>
<evidence type="ECO:0000313" key="2">
    <source>
        <dbReference type="Proteomes" id="UP001560573"/>
    </source>
</evidence>
<comment type="caution">
    <text evidence="1">The sequence shown here is derived from an EMBL/GenBank/DDBJ whole genome shotgun (WGS) entry which is preliminary data.</text>
</comment>
<evidence type="ECO:0000313" key="1">
    <source>
        <dbReference type="EMBL" id="MEX6690081.1"/>
    </source>
</evidence>
<keyword evidence="2" id="KW-1185">Reference proteome</keyword>
<dbReference type="EMBL" id="JAULBC010000007">
    <property type="protein sequence ID" value="MEX6690081.1"/>
    <property type="molecule type" value="Genomic_DNA"/>
</dbReference>